<keyword evidence="2" id="KW-1185">Reference proteome</keyword>
<dbReference type="Proteomes" id="UP001151760">
    <property type="component" value="Unassembled WGS sequence"/>
</dbReference>
<accession>A0ABQ5GKZ5</accession>
<evidence type="ECO:0000313" key="2">
    <source>
        <dbReference type="Proteomes" id="UP001151760"/>
    </source>
</evidence>
<comment type="caution">
    <text evidence="1">The sequence shown here is derived from an EMBL/GenBank/DDBJ whole genome shotgun (WGS) entry which is preliminary data.</text>
</comment>
<organism evidence="1 2">
    <name type="scientific">Tanacetum coccineum</name>
    <dbReference type="NCBI Taxonomy" id="301880"/>
    <lineage>
        <taxon>Eukaryota</taxon>
        <taxon>Viridiplantae</taxon>
        <taxon>Streptophyta</taxon>
        <taxon>Embryophyta</taxon>
        <taxon>Tracheophyta</taxon>
        <taxon>Spermatophyta</taxon>
        <taxon>Magnoliopsida</taxon>
        <taxon>eudicotyledons</taxon>
        <taxon>Gunneridae</taxon>
        <taxon>Pentapetalae</taxon>
        <taxon>asterids</taxon>
        <taxon>campanulids</taxon>
        <taxon>Asterales</taxon>
        <taxon>Asteraceae</taxon>
        <taxon>Asteroideae</taxon>
        <taxon>Anthemideae</taxon>
        <taxon>Anthemidinae</taxon>
        <taxon>Tanacetum</taxon>
    </lineage>
</organism>
<evidence type="ECO:0000313" key="1">
    <source>
        <dbReference type="EMBL" id="GJT76188.1"/>
    </source>
</evidence>
<proteinExistence type="predicted"/>
<reference evidence="1" key="1">
    <citation type="journal article" date="2022" name="Int. J. Mol. Sci.">
        <title>Draft Genome of Tanacetum Coccineum: Genomic Comparison of Closely Related Tanacetum-Family Plants.</title>
        <authorList>
            <person name="Yamashiro T."/>
            <person name="Shiraishi A."/>
            <person name="Nakayama K."/>
            <person name="Satake H."/>
        </authorList>
    </citation>
    <scope>NUCLEOTIDE SEQUENCE</scope>
</reference>
<name>A0ABQ5GKZ5_9ASTR</name>
<gene>
    <name evidence="1" type="ORF">Tco_1042913</name>
</gene>
<sequence length="87" mass="10208">MELKESESPKVSGMVYIRVLPSAHRKNKIADEKERKSRTLLAKAVIHSHSRSQNADDWNLIHEDLDPIDDQDRKKWIFQWQIAMTVP</sequence>
<reference evidence="1" key="2">
    <citation type="submission" date="2022-01" db="EMBL/GenBank/DDBJ databases">
        <authorList>
            <person name="Yamashiro T."/>
            <person name="Shiraishi A."/>
            <person name="Satake H."/>
            <person name="Nakayama K."/>
        </authorList>
    </citation>
    <scope>NUCLEOTIDE SEQUENCE</scope>
</reference>
<protein>
    <submittedName>
        <fullName evidence="1">Uncharacterized protein</fullName>
    </submittedName>
</protein>
<dbReference type="EMBL" id="BQNB010018602">
    <property type="protein sequence ID" value="GJT76188.1"/>
    <property type="molecule type" value="Genomic_DNA"/>
</dbReference>